<reference evidence="1 2" key="1">
    <citation type="submission" date="2015-09" db="EMBL/GenBank/DDBJ databases">
        <title>Heavy metals and arsenic resistance mechanisms in polyextremophilic archaea of the family Ferroplasmaceae.</title>
        <authorList>
            <person name="Bulaev A.G."/>
            <person name="Kanygina A.V."/>
        </authorList>
    </citation>
    <scope>NUCLEOTIDE SEQUENCE [LARGE SCALE GENOMIC DNA]</scope>
    <source>
        <strain evidence="1 2">BH2</strain>
    </source>
</reference>
<dbReference type="RefSeq" id="WP_055040989.1">
    <property type="nucleotide sequence ID" value="NZ_LKBH01000181.1"/>
</dbReference>
<dbReference type="AlphaFoldDB" id="A0A0Q0RID1"/>
<accession>A0A0Q0RID1</accession>
<proteinExistence type="predicted"/>
<organism evidence="1 2">
    <name type="scientific">Acidiplasma cupricumulans</name>
    <dbReference type="NCBI Taxonomy" id="312540"/>
    <lineage>
        <taxon>Archaea</taxon>
        <taxon>Methanobacteriati</taxon>
        <taxon>Thermoplasmatota</taxon>
        <taxon>Thermoplasmata</taxon>
        <taxon>Thermoplasmatales</taxon>
        <taxon>Ferroplasmaceae</taxon>
        <taxon>Acidiplasma</taxon>
    </lineage>
</organism>
<dbReference type="EMBL" id="LKBH01000181">
    <property type="protein sequence ID" value="KQB35154.1"/>
    <property type="molecule type" value="Genomic_DNA"/>
</dbReference>
<gene>
    <name evidence="1" type="ORF">AOG55_07610</name>
</gene>
<dbReference type="Proteomes" id="UP000050301">
    <property type="component" value="Unassembled WGS sequence"/>
</dbReference>
<keyword evidence="2" id="KW-1185">Reference proteome</keyword>
<sequence>MSESNPDSEDKQRKIILLEDTSDPTTQTLLSILKSPLGLAAEIANRCFQKEKKNGLLSYKDDLDVLKRMGAGLESAMRKESYPIANYSSYLFAFQQFIHSSYRARQGNFAEGLIRAILKETPAKVYKKNEHLKIVKKILNSQTTNEHDIDVIASTSKENLFVQIRSRDDTGGTTAKGSLAEFLKDVLRNKITANEPIRYVIFIWVSGLRRAVDR</sequence>
<evidence type="ECO:0000313" key="1">
    <source>
        <dbReference type="EMBL" id="KQB35154.1"/>
    </source>
</evidence>
<evidence type="ECO:0000313" key="2">
    <source>
        <dbReference type="Proteomes" id="UP000050301"/>
    </source>
</evidence>
<name>A0A0Q0RID1_9ARCH</name>
<dbReference type="InParanoid" id="A0A0Q0RID1"/>
<protein>
    <submittedName>
        <fullName evidence="1">Uncharacterized protein</fullName>
    </submittedName>
</protein>
<comment type="caution">
    <text evidence="1">The sequence shown here is derived from an EMBL/GenBank/DDBJ whole genome shotgun (WGS) entry which is preliminary data.</text>
</comment>